<dbReference type="EMBL" id="JBBPBK010000007">
    <property type="protein sequence ID" value="KAK9281694.1"/>
    <property type="molecule type" value="Genomic_DNA"/>
</dbReference>
<dbReference type="AlphaFoldDB" id="A0AAP0WVU5"/>
<dbReference type="InterPro" id="IPR001480">
    <property type="entry name" value="Bulb-type_lectin_dom"/>
</dbReference>
<feature type="domain" description="Bulb-type lectin" evidence="3">
    <location>
        <begin position="4"/>
        <end position="79"/>
    </location>
</feature>
<sequence length="240" mass="26769">MIISNSGASPIVLSSVQTASNTSATLLDSGNFVLRELNSDGSVERVLWQSFDYPTHVLLPGMKLGINFKTGHNWSLTSWVSDEVPASGSFTLGGNPNGSRELIIWWQGKVHWTSGLWRDGKFDFLPFLSSQEYKIFSYISNEDERYFTFSMDKNRSISGYRMDGTGMVMQEYGKSIMGACSIFGFHDSDGCVKQTLPECRNGEEYFEVITGPIEGNELMLDESDKLSFTDCEAKCLNNCS</sequence>
<dbReference type="SUPFAM" id="SSF51110">
    <property type="entry name" value="alpha-D-mannose-specific plant lectins"/>
    <property type="match status" value="1"/>
</dbReference>
<accession>A0AAP0WVU5</accession>
<dbReference type="Proteomes" id="UP001415857">
    <property type="component" value="Unassembled WGS sequence"/>
</dbReference>
<dbReference type="PANTHER" id="PTHR32444:SF128">
    <property type="entry name" value="CURCULIN-LIKE (MANNOSE-BINDING) LECTIN FAMILY PROTEIN"/>
    <property type="match status" value="1"/>
</dbReference>
<comment type="caution">
    <text evidence="4">The sequence shown here is derived from an EMBL/GenBank/DDBJ whole genome shotgun (WGS) entry which is preliminary data.</text>
</comment>
<proteinExistence type="predicted"/>
<dbReference type="Pfam" id="PF01453">
    <property type="entry name" value="B_lectin"/>
    <property type="match status" value="1"/>
</dbReference>
<keyword evidence="2" id="KW-0325">Glycoprotein</keyword>
<keyword evidence="1" id="KW-0732">Signal</keyword>
<organism evidence="4 5">
    <name type="scientific">Liquidambar formosana</name>
    <name type="common">Formosan gum</name>
    <dbReference type="NCBI Taxonomy" id="63359"/>
    <lineage>
        <taxon>Eukaryota</taxon>
        <taxon>Viridiplantae</taxon>
        <taxon>Streptophyta</taxon>
        <taxon>Embryophyta</taxon>
        <taxon>Tracheophyta</taxon>
        <taxon>Spermatophyta</taxon>
        <taxon>Magnoliopsida</taxon>
        <taxon>eudicotyledons</taxon>
        <taxon>Gunneridae</taxon>
        <taxon>Pentapetalae</taxon>
        <taxon>Saxifragales</taxon>
        <taxon>Altingiaceae</taxon>
        <taxon>Liquidambar</taxon>
    </lineage>
</organism>
<evidence type="ECO:0000313" key="5">
    <source>
        <dbReference type="Proteomes" id="UP001415857"/>
    </source>
</evidence>
<evidence type="ECO:0000256" key="1">
    <source>
        <dbReference type="ARBA" id="ARBA00022729"/>
    </source>
</evidence>
<keyword evidence="5" id="KW-1185">Reference proteome</keyword>
<reference evidence="4 5" key="1">
    <citation type="journal article" date="2024" name="Plant J.">
        <title>Genome sequences and population genomics reveal climatic adaptation and genomic divergence between two closely related sweetgum species.</title>
        <authorList>
            <person name="Xu W.Q."/>
            <person name="Ren C.Q."/>
            <person name="Zhang X.Y."/>
            <person name="Comes H.P."/>
            <person name="Liu X.H."/>
            <person name="Li Y.G."/>
            <person name="Kettle C.J."/>
            <person name="Jalonen R."/>
            <person name="Gaisberger H."/>
            <person name="Ma Y.Z."/>
            <person name="Qiu Y.X."/>
        </authorList>
    </citation>
    <scope>NUCLEOTIDE SEQUENCE [LARGE SCALE GENOMIC DNA]</scope>
    <source>
        <strain evidence="4">Hangzhou</strain>
    </source>
</reference>
<name>A0AAP0WVU5_LIQFO</name>
<dbReference type="PANTHER" id="PTHR32444">
    <property type="entry name" value="BULB-TYPE LECTIN DOMAIN-CONTAINING PROTEIN"/>
    <property type="match status" value="1"/>
</dbReference>
<evidence type="ECO:0000259" key="3">
    <source>
        <dbReference type="Pfam" id="PF01453"/>
    </source>
</evidence>
<evidence type="ECO:0000256" key="2">
    <source>
        <dbReference type="ARBA" id="ARBA00023180"/>
    </source>
</evidence>
<protein>
    <recommendedName>
        <fullName evidence="3">Bulb-type lectin domain-containing protein</fullName>
    </recommendedName>
</protein>
<gene>
    <name evidence="4" type="ORF">L1049_004598</name>
</gene>
<dbReference type="InterPro" id="IPR036426">
    <property type="entry name" value="Bulb-type_lectin_dom_sf"/>
</dbReference>
<evidence type="ECO:0000313" key="4">
    <source>
        <dbReference type="EMBL" id="KAK9281694.1"/>
    </source>
</evidence>